<evidence type="ECO:0000313" key="1">
    <source>
        <dbReference type="EMBL" id="RLK61137.1"/>
    </source>
</evidence>
<accession>A0A421B9Y8</accession>
<proteinExistence type="predicted"/>
<sequence>MTAIAGPVDRALRFHLSGGGTPNARGSVGVGVVDRLARVVAVGFFLVAAERGAVAR</sequence>
<keyword evidence="2" id="KW-1185">Reference proteome</keyword>
<dbReference type="Proteomes" id="UP000282454">
    <property type="component" value="Unassembled WGS sequence"/>
</dbReference>
<gene>
    <name evidence="1" type="ORF">CLV68_1652</name>
</gene>
<organism evidence="1 2">
    <name type="scientific">Actinokineospora cianjurensis</name>
    <dbReference type="NCBI Taxonomy" id="585224"/>
    <lineage>
        <taxon>Bacteria</taxon>
        <taxon>Bacillati</taxon>
        <taxon>Actinomycetota</taxon>
        <taxon>Actinomycetes</taxon>
        <taxon>Pseudonocardiales</taxon>
        <taxon>Pseudonocardiaceae</taxon>
        <taxon>Actinokineospora</taxon>
    </lineage>
</organism>
<dbReference type="EMBL" id="RCDD01000001">
    <property type="protein sequence ID" value="RLK61137.1"/>
    <property type="molecule type" value="Genomic_DNA"/>
</dbReference>
<name>A0A421B9Y8_9PSEU</name>
<reference evidence="1 2" key="1">
    <citation type="submission" date="2018-10" db="EMBL/GenBank/DDBJ databases">
        <title>Genomic Encyclopedia of Archaeal and Bacterial Type Strains, Phase II (KMG-II): from individual species to whole genera.</title>
        <authorList>
            <person name="Goeker M."/>
        </authorList>
    </citation>
    <scope>NUCLEOTIDE SEQUENCE [LARGE SCALE GENOMIC DNA]</scope>
    <source>
        <strain evidence="1 2">DSM 45657</strain>
    </source>
</reference>
<comment type="caution">
    <text evidence="1">The sequence shown here is derived from an EMBL/GenBank/DDBJ whole genome shotgun (WGS) entry which is preliminary data.</text>
</comment>
<evidence type="ECO:0000313" key="2">
    <source>
        <dbReference type="Proteomes" id="UP000282454"/>
    </source>
</evidence>
<protein>
    <submittedName>
        <fullName evidence="1">Uncharacterized protein</fullName>
    </submittedName>
</protein>
<dbReference type="AlphaFoldDB" id="A0A421B9Y8"/>